<comment type="caution">
    <text evidence="1">The sequence shown here is derived from an EMBL/GenBank/DDBJ whole genome shotgun (WGS) entry which is preliminary data.</text>
</comment>
<dbReference type="EMBL" id="JBHFPV010000001">
    <property type="protein sequence ID" value="MFH6602844.1"/>
    <property type="molecule type" value="Genomic_DNA"/>
</dbReference>
<reference evidence="1" key="1">
    <citation type="submission" date="2024-09" db="EMBL/GenBank/DDBJ databases">
        <authorList>
            <person name="Liu J."/>
        </authorList>
    </citation>
    <scope>NUCLEOTIDE SEQUENCE</scope>
    <source>
        <strain evidence="1">NBU2967</strain>
    </source>
</reference>
<accession>A0ACC7LHZ5</accession>
<name>A0ACC7LHZ5_9FLAO</name>
<evidence type="ECO:0000313" key="1">
    <source>
        <dbReference type="EMBL" id="MFH6602844.1"/>
    </source>
</evidence>
<protein>
    <submittedName>
        <fullName evidence="1">Flavin monoamine oxidase family protein</fullName>
    </submittedName>
</protein>
<dbReference type="Proteomes" id="UP001595191">
    <property type="component" value="Unassembled WGS sequence"/>
</dbReference>
<evidence type="ECO:0000313" key="2">
    <source>
        <dbReference type="Proteomes" id="UP001595191"/>
    </source>
</evidence>
<organism evidence="1 2">
    <name type="scientific">Meishania litoralis</name>
    <dbReference type="NCBI Taxonomy" id="3434685"/>
    <lineage>
        <taxon>Bacteria</taxon>
        <taxon>Pseudomonadati</taxon>
        <taxon>Bacteroidota</taxon>
        <taxon>Flavobacteriia</taxon>
        <taxon>Flavobacteriales</taxon>
        <taxon>Flavobacteriaceae</taxon>
        <taxon>Meishania</taxon>
    </lineage>
</organism>
<sequence>MEEIKRREFIKNTLRAGAGIPLLGMAEPIDRSKEGAATQKIKTIANPKKVVVGGAGIGGLCTAYELMKLGHHVTVLEASGRHGGHVYTVHDGLSDGLYGDGGQEHITKPGYELYWNYIDEFGLTALPYDRRKKMLRSIGGTFYSQEMLHDKSILKGMGFNQREIDFLAVHPWGELKSLYIEPYLEKFKDEYQPFGVGNDHYDEMPMAEIYKKEGASPRALELLGGKNSSALYGLWYSAILKIRGVANYPLDVYHLKGGNQMLPNAFAKHLGPRVWLNHRITSIENGENKIRVTYINQAETKTIEADYYVNCIPPPAFKKIPVTPEISSEKRYALENIAYDSYQRFVFQASSEFWREDGFETINMVFGHQDLWDVWQSADEVDTHRVIILGTGPGGISPQRALAAFREVYPGKKDTIELALGRDWTKQRYAPTCERLAFPIGELKKFWPVLTKPEGRIHFAGAYADNLNWGTEAATRSANRVAIEIDEA</sequence>
<proteinExistence type="predicted"/>
<keyword evidence="2" id="KW-1185">Reference proteome</keyword>
<gene>
    <name evidence="1" type="ORF">ACEZ3G_05105</name>
</gene>